<evidence type="ECO:0008006" key="3">
    <source>
        <dbReference type="Google" id="ProtNLM"/>
    </source>
</evidence>
<proteinExistence type="predicted"/>
<dbReference type="Gene3D" id="3.20.20.140">
    <property type="entry name" value="Metal-dependent hydrolases"/>
    <property type="match status" value="1"/>
</dbReference>
<reference evidence="1 2" key="1">
    <citation type="submission" date="2024-07" db="EMBL/GenBank/DDBJ databases">
        <authorList>
            <person name="Thanompreechachai J."/>
            <person name="Duangmal K."/>
        </authorList>
    </citation>
    <scope>NUCLEOTIDE SEQUENCE [LARGE SCALE GENOMIC DNA]</scope>
    <source>
        <strain evidence="1 2">LSe6-4</strain>
    </source>
</reference>
<gene>
    <name evidence="1" type="ORF">AB2L27_06350</name>
</gene>
<sequence>MVLAHAGGALPMLAGRLLTLCEADWVPHDGVDEESVRRGLRAFYYDTAISGTAQAMGPLTGVTDTDHIVYGSDFGAPCASAGVLERTIEDLFGTGAVPGSVPPSVRGNGARVFPRVLARLGRG</sequence>
<dbReference type="SUPFAM" id="SSF51556">
    <property type="entry name" value="Metallo-dependent hydrolases"/>
    <property type="match status" value="1"/>
</dbReference>
<organism evidence="1 2">
    <name type="scientific">Kineococcus halophytocola</name>
    <dbReference type="NCBI Taxonomy" id="3234027"/>
    <lineage>
        <taxon>Bacteria</taxon>
        <taxon>Bacillati</taxon>
        <taxon>Actinomycetota</taxon>
        <taxon>Actinomycetes</taxon>
        <taxon>Kineosporiales</taxon>
        <taxon>Kineosporiaceae</taxon>
        <taxon>Kineococcus</taxon>
    </lineage>
</organism>
<evidence type="ECO:0000313" key="2">
    <source>
        <dbReference type="Proteomes" id="UP001565927"/>
    </source>
</evidence>
<accession>A0ABV4GYI9</accession>
<name>A0ABV4GYI9_9ACTN</name>
<keyword evidence="2" id="KW-1185">Reference proteome</keyword>
<dbReference type="EMBL" id="JBGFTU010000006">
    <property type="protein sequence ID" value="MEZ0164384.1"/>
    <property type="molecule type" value="Genomic_DNA"/>
</dbReference>
<dbReference type="RefSeq" id="WP_370440633.1">
    <property type="nucleotide sequence ID" value="NZ_JBGFTU010000006.1"/>
</dbReference>
<dbReference type="InterPro" id="IPR032466">
    <property type="entry name" value="Metal_Hydrolase"/>
</dbReference>
<dbReference type="Proteomes" id="UP001565927">
    <property type="component" value="Unassembled WGS sequence"/>
</dbReference>
<evidence type="ECO:0000313" key="1">
    <source>
        <dbReference type="EMBL" id="MEZ0164384.1"/>
    </source>
</evidence>
<comment type="caution">
    <text evidence="1">The sequence shown here is derived from an EMBL/GenBank/DDBJ whole genome shotgun (WGS) entry which is preliminary data.</text>
</comment>
<protein>
    <recommendedName>
        <fullName evidence="3">Amidohydrolase family protein</fullName>
    </recommendedName>
</protein>